<name>A0A929RSF3_9ACTO</name>
<proteinExistence type="predicted"/>
<organism evidence="2 3">
    <name type="scientific">Actinomyces bouchesdurhonensis</name>
    <dbReference type="NCBI Taxonomy" id="1852361"/>
    <lineage>
        <taxon>Bacteria</taxon>
        <taxon>Bacillati</taxon>
        <taxon>Actinomycetota</taxon>
        <taxon>Actinomycetes</taxon>
        <taxon>Actinomycetales</taxon>
        <taxon>Actinomycetaceae</taxon>
        <taxon>Actinomyces</taxon>
    </lineage>
</organism>
<keyword evidence="1" id="KW-0472">Membrane</keyword>
<feature type="transmembrane region" description="Helical" evidence="1">
    <location>
        <begin position="93"/>
        <end position="111"/>
    </location>
</feature>
<sequence>MSNTVAPRTVTVGDSAAAQSSGARTEAQIAADLERQRAELAATIDQLYERVQPAALAQEAKDEATARFTAIKKSASLALQDAVGGNTDALKKVGIVALSAVGALTVIVLLATRKPRRARRQARRIGREAASQTLAALAAADEAVEA</sequence>
<evidence type="ECO:0000256" key="1">
    <source>
        <dbReference type="SAM" id="Phobius"/>
    </source>
</evidence>
<dbReference type="EMBL" id="JABZGF010000425">
    <property type="protein sequence ID" value="MBF0967349.1"/>
    <property type="molecule type" value="Genomic_DNA"/>
</dbReference>
<dbReference type="AlphaFoldDB" id="A0A929RSF3"/>
<dbReference type="Proteomes" id="UP000759246">
    <property type="component" value="Unassembled WGS sequence"/>
</dbReference>
<comment type="caution">
    <text evidence="2">The sequence shown here is derived from an EMBL/GenBank/DDBJ whole genome shotgun (WGS) entry which is preliminary data.</text>
</comment>
<accession>A0A929RSF3</accession>
<gene>
    <name evidence="2" type="ORF">HXK09_09455</name>
</gene>
<reference evidence="2" key="1">
    <citation type="submission" date="2020-04" db="EMBL/GenBank/DDBJ databases">
        <title>Deep metagenomics examines the oral microbiome during advanced dental caries in children, revealing novel taxa and co-occurrences with host molecules.</title>
        <authorList>
            <person name="Baker J.L."/>
            <person name="Morton J.T."/>
            <person name="Dinis M."/>
            <person name="Alvarez R."/>
            <person name="Tran N.C."/>
            <person name="Knight R."/>
            <person name="Edlund A."/>
        </authorList>
    </citation>
    <scope>NUCLEOTIDE SEQUENCE</scope>
    <source>
        <strain evidence="2">JCVI_30_bin.13</strain>
    </source>
</reference>
<protein>
    <submittedName>
        <fullName evidence="2">DUF3618 domain-containing protein</fullName>
    </submittedName>
</protein>
<keyword evidence="1" id="KW-1133">Transmembrane helix</keyword>
<evidence type="ECO:0000313" key="3">
    <source>
        <dbReference type="Proteomes" id="UP000759246"/>
    </source>
</evidence>
<dbReference type="Pfam" id="PF12277">
    <property type="entry name" value="DUF3618"/>
    <property type="match status" value="1"/>
</dbReference>
<dbReference type="InterPro" id="IPR022062">
    <property type="entry name" value="DUF3618"/>
</dbReference>
<dbReference type="RefSeq" id="WP_314975569.1">
    <property type="nucleotide sequence ID" value="NZ_CAUTSL010000040.1"/>
</dbReference>
<keyword evidence="1" id="KW-0812">Transmembrane</keyword>
<evidence type="ECO:0000313" key="2">
    <source>
        <dbReference type="EMBL" id="MBF0967349.1"/>
    </source>
</evidence>